<evidence type="ECO:0000313" key="1">
    <source>
        <dbReference type="EMBL" id="ACL64502.1"/>
    </source>
</evidence>
<dbReference type="AlphaFoldDB" id="B8JFR4"/>
<dbReference type="EMBL" id="CP001359">
    <property type="protein sequence ID" value="ACL64502.1"/>
    <property type="molecule type" value="Genomic_DNA"/>
</dbReference>
<dbReference type="RefSeq" id="WP_012632494.1">
    <property type="nucleotide sequence ID" value="NC_011891.1"/>
</dbReference>
<accession>B8JFR4</accession>
<reference evidence="1" key="1">
    <citation type="submission" date="2009-01" db="EMBL/GenBank/DDBJ databases">
        <title>Complete sequence of Anaeromyxobacter dehalogenans 2CP-1.</title>
        <authorList>
            <consortium name="US DOE Joint Genome Institute"/>
            <person name="Lucas S."/>
            <person name="Copeland A."/>
            <person name="Lapidus A."/>
            <person name="Glavina del Rio T."/>
            <person name="Dalin E."/>
            <person name="Tice H."/>
            <person name="Bruce D."/>
            <person name="Goodwin L."/>
            <person name="Pitluck S."/>
            <person name="Saunders E."/>
            <person name="Brettin T."/>
            <person name="Detter J.C."/>
            <person name="Han C."/>
            <person name="Larimer F."/>
            <person name="Land M."/>
            <person name="Hauser L."/>
            <person name="Kyrpides N."/>
            <person name="Ovchinnikova G."/>
            <person name="Beliaev A.S."/>
            <person name="Richardson P."/>
        </authorList>
    </citation>
    <scope>NUCLEOTIDE SEQUENCE</scope>
    <source>
        <strain evidence="1">2CP-1</strain>
    </source>
</reference>
<sequence>MTGGLTALALEQELLGELRRRGVVVWLDAHGTYTPFVDGLSARAKQGEFPFPVVAFRGSFLEIVLALEPYGSGLDNAPLLIHMPAFTEDSIRATPVLELYEPGFRFRKDPKTLVREVARGRVAPDALEQYLAGAGTVDLAAADAWLASQLTHTREGLAALLEQLGPTLVLDALVDVLERRESFLLQRVGSDAEREVLEAWLARQTGMDAAWLRFYGSDPKATPLASVAGALVGWLLSVEYVHDLNRPPFVAELVRLRDLSAPLVKASLALVDHIRGKHTDSYASLADEVELHLHEELPAIRPEDLGKIDTFRKEEQRVLQGAVDALRAGEWEKVRGWAEARNEERSYWLRRDPARRRAWELAREAAALGSMLTARPRPLEGVRSLDAAVERYAATAYEVDRAHRRFEQRQATLLDSQLPHFGDLKEIVRVLRSAYRGWADRLARDFAAACRAAGFLPDATLQQRAVFEQVVQPLATDERVALFLLDAFRYEMATELLAELKAPGTVVDLKARLAELPTITAVGMNALAPVSQGGRLQVSGTFGGFRTGEFTVRTPDDRARAIGLRTGAKQSVLLQLGEVCELEPEKLKRKIASARVVVVHGTEIDDAGEANLGPATFEIFLRQLRTAFAQLQKAGVKSFVFTADHGFLLLDETTQKVPYGSKRDPAQRYVLDEHPRAEQGMVNVSLSALGYDGLAGYLLFREDTAVFATGNAGATFVHGGNSPQERIIPVLTVRRERPLGRTLMAYRVDAERLPDAMGLRRVRVRLRAAHDDAGQLGFVAAPAVSVGMRAPGHPEVRATLKGVSGPGAVEDGTLRLAMDADWTEVFFALEGPSSEAVRLEVYHPDAVEKVAPKPLDGWFDVDWRRGSVEPVAPQPERVLDWSDALPAGGVRAVFEHLAVHGAITETEVTRMLGSPRAFRRFSLDFDEHVRKVPFRIRTEPGSDGKRYVKEGER</sequence>
<protein>
    <submittedName>
        <fullName evidence="1">PglZ domain protein</fullName>
    </submittedName>
</protein>
<dbReference type="Proteomes" id="UP000007089">
    <property type="component" value="Chromosome"/>
</dbReference>
<proteinExistence type="predicted"/>
<organism evidence="1 2">
    <name type="scientific">Anaeromyxobacter dehalogenans (strain ATCC BAA-258 / DSM 21875 / 2CP-1)</name>
    <dbReference type="NCBI Taxonomy" id="455488"/>
    <lineage>
        <taxon>Bacteria</taxon>
        <taxon>Pseudomonadati</taxon>
        <taxon>Myxococcota</taxon>
        <taxon>Myxococcia</taxon>
        <taxon>Myxococcales</taxon>
        <taxon>Cystobacterineae</taxon>
        <taxon>Anaeromyxobacteraceae</taxon>
        <taxon>Anaeromyxobacter</taxon>
    </lineage>
</organism>
<evidence type="ECO:0000313" key="2">
    <source>
        <dbReference type="Proteomes" id="UP000007089"/>
    </source>
</evidence>
<gene>
    <name evidence="1" type="ordered locus">A2cp1_1157</name>
</gene>
<dbReference type="HOGENOM" id="CLU_309202_0_0_7"/>
<dbReference type="KEGG" id="acp:A2cp1_1157"/>
<name>B8JFR4_ANAD2</name>
<dbReference type="NCBIfam" id="NF033443">
    <property type="entry name" value="BREX_PglZ_6"/>
    <property type="match status" value="1"/>
</dbReference>
<dbReference type="Pfam" id="PF08665">
    <property type="entry name" value="PglZ"/>
    <property type="match status" value="1"/>
</dbReference>
<keyword evidence="2" id="KW-1185">Reference proteome</keyword>